<dbReference type="EMBL" id="SRYA01000045">
    <property type="protein sequence ID" value="TGY92686.1"/>
    <property type="molecule type" value="Genomic_DNA"/>
</dbReference>
<name>A0AC61RT74_9FIRM</name>
<dbReference type="Proteomes" id="UP000304953">
    <property type="component" value="Unassembled WGS sequence"/>
</dbReference>
<protein>
    <submittedName>
        <fullName evidence="1">Uncharacterized protein</fullName>
    </submittedName>
</protein>
<comment type="caution">
    <text evidence="1">The sequence shown here is derived from an EMBL/GenBank/DDBJ whole genome shotgun (WGS) entry which is preliminary data.</text>
</comment>
<sequence length="178" mass="20374">MNMLYEKYKNLKIDGSWIGLELGGGMPCFCTPIGAEIIGWDNGIHYCFIEGFGDMVFCVNPETCCDYFVYPIARNFCDFLGLILATGGTNTLQQIIWWDKKMFDDFVNCPEEQEYKARPEVKSVLDTIRKGMDVALIDTPFEYIKDLQSKFPCEQISFTNEYYDILGIECPNGIVPED</sequence>
<evidence type="ECO:0000313" key="2">
    <source>
        <dbReference type="Proteomes" id="UP000304953"/>
    </source>
</evidence>
<organism evidence="1 2">
    <name type="scientific">Petralouisia muris</name>
    <dbReference type="NCBI Taxonomy" id="3032872"/>
    <lineage>
        <taxon>Bacteria</taxon>
        <taxon>Bacillati</taxon>
        <taxon>Bacillota</taxon>
        <taxon>Clostridia</taxon>
        <taxon>Lachnospirales</taxon>
        <taxon>Lachnospiraceae</taxon>
        <taxon>Petralouisia</taxon>
    </lineage>
</organism>
<accession>A0AC61RT74</accession>
<gene>
    <name evidence="1" type="ORF">E5329_18890</name>
</gene>
<reference evidence="1" key="1">
    <citation type="submission" date="2019-04" db="EMBL/GenBank/DDBJ databases">
        <title>Microbes associate with the intestines of laboratory mice.</title>
        <authorList>
            <person name="Navarre W."/>
            <person name="Wong E."/>
            <person name="Huang K."/>
            <person name="Tropini C."/>
            <person name="Ng K."/>
            <person name="Yu B."/>
        </authorList>
    </citation>
    <scope>NUCLEOTIDE SEQUENCE</scope>
    <source>
        <strain evidence="1">NM01_1-7b</strain>
    </source>
</reference>
<evidence type="ECO:0000313" key="1">
    <source>
        <dbReference type="EMBL" id="TGY92686.1"/>
    </source>
</evidence>
<proteinExistence type="predicted"/>
<keyword evidence="2" id="KW-1185">Reference proteome</keyword>